<reference evidence="3 4" key="1">
    <citation type="journal article" date="2018" name="Sci. Rep.">
        <title>Comparative genomics provides insights into the lifestyle and reveals functional heterogeneity of dark septate endophytic fungi.</title>
        <authorList>
            <person name="Knapp D.G."/>
            <person name="Nemeth J.B."/>
            <person name="Barry K."/>
            <person name="Hainaut M."/>
            <person name="Henrissat B."/>
            <person name="Johnson J."/>
            <person name="Kuo A."/>
            <person name="Lim J.H.P."/>
            <person name="Lipzen A."/>
            <person name="Nolan M."/>
            <person name="Ohm R.A."/>
            <person name="Tamas L."/>
            <person name="Grigoriev I.V."/>
            <person name="Spatafora J.W."/>
            <person name="Nagy L.G."/>
            <person name="Kovacs G.M."/>
        </authorList>
    </citation>
    <scope>NUCLEOTIDE SEQUENCE [LARGE SCALE GENOMIC DNA]</scope>
    <source>
        <strain evidence="3 4">DSE2036</strain>
    </source>
</reference>
<protein>
    <submittedName>
        <fullName evidence="3">Uncharacterized protein</fullName>
    </submittedName>
</protein>
<gene>
    <name evidence="3" type="ORF">DM02DRAFT_611047</name>
</gene>
<dbReference type="Pfam" id="PF04681">
    <property type="entry name" value="Bys1"/>
    <property type="match status" value="1"/>
</dbReference>
<dbReference type="AlphaFoldDB" id="A0A2V1E463"/>
<name>A0A2V1E463_9PLEO</name>
<keyword evidence="2" id="KW-0732">Signal</keyword>
<evidence type="ECO:0000313" key="3">
    <source>
        <dbReference type="EMBL" id="PVI04929.1"/>
    </source>
</evidence>
<feature type="compositionally biased region" description="Acidic residues" evidence="1">
    <location>
        <begin position="192"/>
        <end position="209"/>
    </location>
</feature>
<organism evidence="3 4">
    <name type="scientific">Periconia macrospinosa</name>
    <dbReference type="NCBI Taxonomy" id="97972"/>
    <lineage>
        <taxon>Eukaryota</taxon>
        <taxon>Fungi</taxon>
        <taxon>Dikarya</taxon>
        <taxon>Ascomycota</taxon>
        <taxon>Pezizomycotina</taxon>
        <taxon>Dothideomycetes</taxon>
        <taxon>Pleosporomycetidae</taxon>
        <taxon>Pleosporales</taxon>
        <taxon>Massarineae</taxon>
        <taxon>Periconiaceae</taxon>
        <taxon>Periconia</taxon>
    </lineage>
</organism>
<accession>A0A2V1E463</accession>
<dbReference type="PANTHER" id="PTHR36195:SF4">
    <property type="entry name" value="DOMAIN PROTEIN, PUTATIVE (AFU_ORTHOLOGUE AFUA_5G01990)-RELATED"/>
    <property type="match status" value="1"/>
</dbReference>
<dbReference type="Proteomes" id="UP000244855">
    <property type="component" value="Unassembled WGS sequence"/>
</dbReference>
<dbReference type="OrthoDB" id="3682664at2759"/>
<feature type="signal peptide" evidence="2">
    <location>
        <begin position="1"/>
        <end position="19"/>
    </location>
</feature>
<proteinExistence type="predicted"/>
<dbReference type="STRING" id="97972.A0A2V1E463"/>
<feature type="compositionally biased region" description="Basic and acidic residues" evidence="1">
    <location>
        <begin position="181"/>
        <end position="191"/>
    </location>
</feature>
<evidence type="ECO:0000313" key="4">
    <source>
        <dbReference type="Proteomes" id="UP000244855"/>
    </source>
</evidence>
<feature type="region of interest" description="Disordered" evidence="1">
    <location>
        <begin position="135"/>
        <end position="209"/>
    </location>
</feature>
<evidence type="ECO:0000256" key="2">
    <source>
        <dbReference type="SAM" id="SignalP"/>
    </source>
</evidence>
<evidence type="ECO:0000256" key="1">
    <source>
        <dbReference type="SAM" id="MobiDB-lite"/>
    </source>
</evidence>
<feature type="chain" id="PRO_5015879190" evidence="2">
    <location>
        <begin position="20"/>
        <end position="209"/>
    </location>
</feature>
<dbReference type="EMBL" id="KZ805317">
    <property type="protein sequence ID" value="PVI04929.1"/>
    <property type="molecule type" value="Genomic_DNA"/>
</dbReference>
<dbReference type="PANTHER" id="PTHR36195">
    <property type="entry name" value="DOMAIN PROTEIN, PUTATIVE (AFU_ORTHOLOGUE AFUA_5G01990)-RELATED-RELATED"/>
    <property type="match status" value="1"/>
</dbReference>
<sequence length="209" mass="21845">MRAYTIASLLSLAATSVSAVGNSIVINNSLEKIYVWSVGDAISKQFTVAPGTSWSEGLHRGQKVFGQAIKITKVENGVFSAAPVQILGYTLDADRLWFSLDAVFGEPFAGQKLTLSSAGSTGDIVWPAGKDIGDRVGAGKPDSDLVLTIDPQAGGAAPAPAPAPAAKAPATPSPAPAKPAAPKEEPPKEKEEEKDDEEEEEDDEDEDEE</sequence>
<dbReference type="InterPro" id="IPR006771">
    <property type="entry name" value="CetA-like"/>
</dbReference>
<keyword evidence="4" id="KW-1185">Reference proteome</keyword>